<protein>
    <submittedName>
        <fullName evidence="6">Restriction endonuclease subunit S</fullName>
    </submittedName>
</protein>
<dbReference type="PANTHER" id="PTHR30408">
    <property type="entry name" value="TYPE-1 RESTRICTION ENZYME ECOKI SPECIFICITY PROTEIN"/>
    <property type="match status" value="1"/>
</dbReference>
<reference evidence="6 7" key="1">
    <citation type="submission" date="2018-06" db="EMBL/GenBank/DDBJ databases">
        <title>Novel Chryseobacterium species.</title>
        <authorList>
            <person name="Newman J."/>
            <person name="Hugo C."/>
            <person name="Oosthuizen L."/>
            <person name="Charimba G."/>
        </authorList>
    </citation>
    <scope>NUCLEOTIDE SEQUENCE [LARGE SCALE GENOMIC DNA]</scope>
    <source>
        <strain evidence="6 7">7_F195</strain>
    </source>
</reference>
<keyword evidence="6" id="KW-0540">Nuclease</keyword>
<evidence type="ECO:0000256" key="4">
    <source>
        <dbReference type="SAM" id="Coils"/>
    </source>
</evidence>
<sequence>MRFPGFKESWELKKLGELLEFKNGINASKEQYGSGIKFINVLDILSNDFITYENIVGKVNVDEKTIEKFLVSYGDVLFQRSSETREEVGTANVYLDKNKNATFGGFVIRGRKIGDYNPIFFNKLLKTNSARENITSKSGGSTRFNVGQEILSSVNLYFPNLFEQDKIASFLSIIDERIQTQKKIIEGLQALMKGNLERVFYQKLRFKNKQGNYFSDWKTIKLDEICDIKKGEQLNKEDLTETGNYPCLNGGMSFSGYTDKFNSNENTITISEGGNSCGFVSFMKSKFWLGGHCYKIILKKDISTDFFFYLLKFYEREIMNLRVGSGLPNIQQKDLKNLQLLVSQDIEEQTKIANFLSSIQEKIEIEKQILEKLELQKKFLLSNLFV</sequence>
<dbReference type="InterPro" id="IPR000055">
    <property type="entry name" value="Restrct_endonuc_typeI_TRD"/>
</dbReference>
<evidence type="ECO:0000313" key="6">
    <source>
        <dbReference type="EMBL" id="REC44250.1"/>
    </source>
</evidence>
<dbReference type="AlphaFoldDB" id="A0A3D9ASC9"/>
<gene>
    <name evidence="6" type="ORF">DRF67_17950</name>
</gene>
<dbReference type="Pfam" id="PF01420">
    <property type="entry name" value="Methylase_S"/>
    <property type="match status" value="2"/>
</dbReference>
<dbReference type="EMBL" id="QNVV01000020">
    <property type="protein sequence ID" value="REC44250.1"/>
    <property type="molecule type" value="Genomic_DNA"/>
</dbReference>
<evidence type="ECO:0000313" key="7">
    <source>
        <dbReference type="Proteomes" id="UP000256257"/>
    </source>
</evidence>
<keyword evidence="2" id="KW-0680">Restriction system</keyword>
<dbReference type="InterPro" id="IPR044946">
    <property type="entry name" value="Restrct_endonuc_typeI_TRD_sf"/>
</dbReference>
<dbReference type="PROSITE" id="PS50096">
    <property type="entry name" value="IQ"/>
    <property type="match status" value="1"/>
</dbReference>
<dbReference type="PANTHER" id="PTHR30408:SF13">
    <property type="entry name" value="TYPE I RESTRICTION ENZYME HINDI SPECIFICITY SUBUNIT"/>
    <property type="match status" value="1"/>
</dbReference>
<keyword evidence="4" id="KW-0175">Coiled coil</keyword>
<comment type="caution">
    <text evidence="6">The sequence shown here is derived from an EMBL/GenBank/DDBJ whole genome shotgun (WGS) entry which is preliminary data.</text>
</comment>
<keyword evidence="6" id="KW-0255">Endonuclease</keyword>
<evidence type="ECO:0000256" key="1">
    <source>
        <dbReference type="ARBA" id="ARBA00010923"/>
    </source>
</evidence>
<dbReference type="OrthoDB" id="667970at2"/>
<organism evidence="6 7">
    <name type="scientific">Chryseobacterium pennipullorum</name>
    <dbReference type="NCBI Taxonomy" id="2258963"/>
    <lineage>
        <taxon>Bacteria</taxon>
        <taxon>Pseudomonadati</taxon>
        <taxon>Bacteroidota</taxon>
        <taxon>Flavobacteriia</taxon>
        <taxon>Flavobacteriales</taxon>
        <taxon>Weeksellaceae</taxon>
        <taxon>Chryseobacterium group</taxon>
        <taxon>Chryseobacterium</taxon>
    </lineage>
</organism>
<feature type="domain" description="Type I restriction modification DNA specificity" evidence="5">
    <location>
        <begin position="215"/>
        <end position="374"/>
    </location>
</feature>
<feature type="coiled-coil region" evidence="4">
    <location>
        <begin position="356"/>
        <end position="383"/>
    </location>
</feature>
<evidence type="ECO:0000256" key="3">
    <source>
        <dbReference type="ARBA" id="ARBA00023125"/>
    </source>
</evidence>
<dbReference type="GO" id="GO:0004519">
    <property type="term" value="F:endonuclease activity"/>
    <property type="evidence" value="ECO:0007669"/>
    <property type="project" value="UniProtKB-KW"/>
</dbReference>
<evidence type="ECO:0000256" key="2">
    <source>
        <dbReference type="ARBA" id="ARBA00022747"/>
    </source>
</evidence>
<name>A0A3D9ASC9_9FLAO</name>
<dbReference type="Gene3D" id="3.90.220.20">
    <property type="entry name" value="DNA methylase specificity domains"/>
    <property type="match status" value="2"/>
</dbReference>
<dbReference type="Gene3D" id="1.10.287.1120">
    <property type="entry name" value="Bipartite methylase S protein"/>
    <property type="match status" value="1"/>
</dbReference>
<keyword evidence="7" id="KW-1185">Reference proteome</keyword>
<proteinExistence type="inferred from homology"/>
<dbReference type="InterPro" id="IPR052021">
    <property type="entry name" value="Type-I_RS_S_subunit"/>
</dbReference>
<dbReference type="CDD" id="cd17291">
    <property type="entry name" value="RMtype1_S_MgeORF438P-TRD-CR_like"/>
    <property type="match status" value="1"/>
</dbReference>
<evidence type="ECO:0000259" key="5">
    <source>
        <dbReference type="Pfam" id="PF01420"/>
    </source>
</evidence>
<dbReference type="SUPFAM" id="SSF116734">
    <property type="entry name" value="DNA methylase specificity domain"/>
    <property type="match status" value="2"/>
</dbReference>
<accession>A0A3D9ASC9</accession>
<feature type="domain" description="Type I restriction modification DNA specificity" evidence="5">
    <location>
        <begin position="8"/>
        <end position="188"/>
    </location>
</feature>
<keyword evidence="6" id="KW-0378">Hydrolase</keyword>
<keyword evidence="3" id="KW-0238">DNA-binding</keyword>
<dbReference type="Proteomes" id="UP000256257">
    <property type="component" value="Unassembled WGS sequence"/>
</dbReference>
<dbReference type="GO" id="GO:0009307">
    <property type="term" value="P:DNA restriction-modification system"/>
    <property type="evidence" value="ECO:0007669"/>
    <property type="project" value="UniProtKB-KW"/>
</dbReference>
<comment type="similarity">
    <text evidence="1">Belongs to the type-I restriction system S methylase family.</text>
</comment>
<dbReference type="GO" id="GO:0003677">
    <property type="term" value="F:DNA binding"/>
    <property type="evidence" value="ECO:0007669"/>
    <property type="project" value="UniProtKB-KW"/>
</dbReference>
<dbReference type="CDD" id="cd17517">
    <property type="entry name" value="RMtype1_S_EcoKI_StySPI-TRD2-CR2_like"/>
    <property type="match status" value="1"/>
</dbReference>